<sequence>MLANEDNNQVIVLEDDKGERHNFEVYDFFKEQDNDYVVLLPTQEQQDKYPEEADEAVIMRVEQDENGEYMLTTVEDDDEWERVKEAYEQKMEELD</sequence>
<comment type="similarity">
    <text evidence="1">Belongs to the UPF0473 family.</text>
</comment>
<protein>
    <recommendedName>
        <fullName evidence="1">UPF0473 protein Nther_1777</fullName>
    </recommendedName>
</protein>
<dbReference type="HOGENOM" id="CLU_146610_8_1_9"/>
<reference evidence="2 3" key="2">
    <citation type="journal article" date="2011" name="J. Bacteriol.">
        <title>Complete genome sequence of the anaerobic, halophilic alkalithermophile Natranaerobius thermophilus JW/NM-WN-LF.</title>
        <authorList>
            <person name="Zhao B."/>
            <person name="Mesbah N.M."/>
            <person name="Dalin E."/>
            <person name="Goodwin L."/>
            <person name="Nolan M."/>
            <person name="Pitluck S."/>
            <person name="Chertkov O."/>
            <person name="Brettin T.S."/>
            <person name="Han J."/>
            <person name="Larimer F.W."/>
            <person name="Land M.L."/>
            <person name="Hauser L."/>
            <person name="Kyrpides N."/>
            <person name="Wiegel J."/>
        </authorList>
    </citation>
    <scope>NUCLEOTIDE SEQUENCE [LARGE SCALE GENOMIC DNA]</scope>
    <source>
        <strain evidence="3">ATCC BAA-1301 / DSM 18059 / JW/NM-WN-LF</strain>
    </source>
</reference>
<dbReference type="InterPro" id="IPR009711">
    <property type="entry name" value="UPF0473"/>
</dbReference>
<accession>B2A5J4</accession>
<dbReference type="KEGG" id="nth:Nther_1777"/>
<evidence type="ECO:0000256" key="1">
    <source>
        <dbReference type="HAMAP-Rule" id="MF_01448"/>
    </source>
</evidence>
<keyword evidence="3" id="KW-1185">Reference proteome</keyword>
<evidence type="ECO:0000313" key="2">
    <source>
        <dbReference type="EMBL" id="ACB85349.1"/>
    </source>
</evidence>
<dbReference type="InParanoid" id="B2A5J4"/>
<name>B2A5J4_NATTJ</name>
<gene>
    <name evidence="2" type="ordered locus">Nther_1777</name>
</gene>
<reference evidence="2 3" key="1">
    <citation type="submission" date="2008-04" db="EMBL/GenBank/DDBJ databases">
        <title>Complete sequence of chromosome of Natranaerobius thermophilus JW/NM-WN-LF.</title>
        <authorList>
            <consortium name="US DOE Joint Genome Institute"/>
            <person name="Copeland A."/>
            <person name="Lucas S."/>
            <person name="Lapidus A."/>
            <person name="Glavina del Rio T."/>
            <person name="Dalin E."/>
            <person name="Tice H."/>
            <person name="Bruce D."/>
            <person name="Goodwin L."/>
            <person name="Pitluck S."/>
            <person name="Chertkov O."/>
            <person name="Brettin T."/>
            <person name="Detter J.C."/>
            <person name="Han C."/>
            <person name="Kuske C.R."/>
            <person name="Schmutz J."/>
            <person name="Larimer F."/>
            <person name="Land M."/>
            <person name="Hauser L."/>
            <person name="Kyrpides N."/>
            <person name="Lykidis A."/>
            <person name="Mesbah N.M."/>
            <person name="Wiegel J."/>
        </authorList>
    </citation>
    <scope>NUCLEOTIDE SEQUENCE [LARGE SCALE GENOMIC DNA]</scope>
    <source>
        <strain evidence="3">ATCC BAA-1301 / DSM 18059 / JW/NM-WN-LF</strain>
    </source>
</reference>
<dbReference type="HAMAP" id="MF_01448">
    <property type="entry name" value="UPF0473"/>
    <property type="match status" value="1"/>
</dbReference>
<dbReference type="Proteomes" id="UP000001683">
    <property type="component" value="Chromosome"/>
</dbReference>
<dbReference type="EMBL" id="CP001034">
    <property type="protein sequence ID" value="ACB85349.1"/>
    <property type="molecule type" value="Genomic_DNA"/>
</dbReference>
<evidence type="ECO:0000313" key="3">
    <source>
        <dbReference type="Proteomes" id="UP000001683"/>
    </source>
</evidence>
<dbReference type="STRING" id="457570.Nther_1777"/>
<dbReference type="Pfam" id="PF06949">
    <property type="entry name" value="DUF1292"/>
    <property type="match status" value="1"/>
</dbReference>
<proteinExistence type="inferred from homology"/>
<dbReference type="eggNOG" id="COG3906">
    <property type="taxonomic scope" value="Bacteria"/>
</dbReference>
<organism evidence="2 3">
    <name type="scientific">Natranaerobius thermophilus (strain ATCC BAA-1301 / DSM 18059 / JW/NM-WN-LF)</name>
    <dbReference type="NCBI Taxonomy" id="457570"/>
    <lineage>
        <taxon>Bacteria</taxon>
        <taxon>Bacillati</taxon>
        <taxon>Bacillota</taxon>
        <taxon>Clostridia</taxon>
        <taxon>Natranaerobiales</taxon>
        <taxon>Natranaerobiaceae</taxon>
        <taxon>Natranaerobius</taxon>
    </lineage>
</organism>
<dbReference type="AlphaFoldDB" id="B2A5J4"/>